<keyword evidence="2 4" id="KW-0326">Glycosidase</keyword>
<dbReference type="HOGENOM" id="CLU_006462_6_5_6"/>
<dbReference type="KEGG" id="gsn:YC6258_04628"/>
<evidence type="ECO:0000256" key="1">
    <source>
        <dbReference type="ARBA" id="ARBA00022801"/>
    </source>
</evidence>
<reference evidence="4 5" key="1">
    <citation type="submission" date="2014-01" db="EMBL/GenBank/DDBJ databases">
        <title>Full genme sequencing of cellulolytic bacterium Gynuella sunshinyii YC6258T gen. nov., sp. nov.</title>
        <authorList>
            <person name="Khan H."/>
            <person name="Chung E.J."/>
            <person name="Chung Y.R."/>
        </authorList>
    </citation>
    <scope>NUCLEOTIDE SEQUENCE [LARGE SCALE GENOMIC DNA]</scope>
    <source>
        <strain evidence="4 5">YC6258</strain>
    </source>
</reference>
<evidence type="ECO:0000259" key="3">
    <source>
        <dbReference type="SMART" id="SM00642"/>
    </source>
</evidence>
<dbReference type="Proteomes" id="UP000032266">
    <property type="component" value="Chromosome"/>
</dbReference>
<dbReference type="EC" id="3.2.1.135" evidence="4"/>
<dbReference type="PATRIC" id="fig|1445510.3.peg.4592"/>
<accession>A0A0C5VBD3</accession>
<dbReference type="RefSeq" id="WP_044618619.1">
    <property type="nucleotide sequence ID" value="NZ_CP007142.1"/>
</dbReference>
<dbReference type="SUPFAM" id="SSF51011">
    <property type="entry name" value="Glycosyl hydrolase domain"/>
    <property type="match status" value="1"/>
</dbReference>
<dbReference type="InterPro" id="IPR013780">
    <property type="entry name" value="Glyco_hydro_b"/>
</dbReference>
<dbReference type="CDD" id="cd11353">
    <property type="entry name" value="AmyAc_euk_bac_CMD_like"/>
    <property type="match status" value="1"/>
</dbReference>
<dbReference type="EMBL" id="CP007142">
    <property type="protein sequence ID" value="AJQ96660.1"/>
    <property type="molecule type" value="Genomic_DNA"/>
</dbReference>
<keyword evidence="5" id="KW-1185">Reference proteome</keyword>
<dbReference type="Gene3D" id="2.60.40.1180">
    <property type="entry name" value="Golgi alpha-mannosidase II"/>
    <property type="match status" value="1"/>
</dbReference>
<dbReference type="STRING" id="1445510.YC6258_04628"/>
<dbReference type="PANTHER" id="PTHR10357">
    <property type="entry name" value="ALPHA-AMYLASE FAMILY MEMBER"/>
    <property type="match status" value="1"/>
</dbReference>
<feature type="domain" description="Glycosyl hydrolase family 13 catalytic" evidence="3">
    <location>
        <begin position="22"/>
        <end position="373"/>
    </location>
</feature>
<proteinExistence type="predicted"/>
<dbReference type="InterPro" id="IPR045857">
    <property type="entry name" value="O16G_dom_2"/>
</dbReference>
<evidence type="ECO:0000256" key="2">
    <source>
        <dbReference type="ARBA" id="ARBA00023295"/>
    </source>
</evidence>
<dbReference type="PANTHER" id="PTHR10357:SF210">
    <property type="entry name" value="MALTODEXTRIN GLUCOSIDASE"/>
    <property type="match status" value="1"/>
</dbReference>
<dbReference type="AlphaFoldDB" id="A0A0C5VBD3"/>
<dbReference type="SUPFAM" id="SSF51445">
    <property type="entry name" value="(Trans)glycosidases"/>
    <property type="match status" value="1"/>
</dbReference>
<dbReference type="OrthoDB" id="9805159at2"/>
<dbReference type="InterPro" id="IPR017853">
    <property type="entry name" value="GH"/>
</dbReference>
<evidence type="ECO:0000313" key="4">
    <source>
        <dbReference type="EMBL" id="AJQ96660.1"/>
    </source>
</evidence>
<sequence length="464" mass="53960">MQENLVQTTPNSEWWVDSVFYHIYPLGFCDAPQANNFTDPPVHRIEKVYEWLDHLQELGITAIYFGPLFESSYHGYDTADFLQVDRRLGDFESLAALFREMHKRHIRVVLDGVFNHVGRDFWAFRDLQKNQQNSPYKDWFVNVDFSGTSPYGDPFSYDGWEGHYNLVKLNLHNEAVCEHLFTAIKTWVEKLDIDGLRLDVAYCLDKHFLKKIRSFATTLKTDFWLMGEMIHGDYNQWVNQAMLHSGTNYECFKGLYSSHNDINYFEIAYSLNRLFGSEGIYKELSLFNFVDNHDVNRVASLLKKTEHLYPLYCLLFTIPGIPSIYYGSEWGIYGEKTDNSDAPLRPSLDLAFIREHARNKDLSQTLCSLAAIRKSSQALKRGDYLQLTLTHEQFSFRRNFFGDEMVVLVNSAAHTAGFNIVLPDHSNRKYVDLLNGGEVFQADNGHLHVPEVHPYWCRILHARN</sequence>
<dbReference type="Gene3D" id="3.90.400.10">
    <property type="entry name" value="Oligo-1,6-glucosidase, Domain 2"/>
    <property type="match status" value="1"/>
</dbReference>
<dbReference type="GO" id="GO:0005975">
    <property type="term" value="P:carbohydrate metabolic process"/>
    <property type="evidence" value="ECO:0007669"/>
    <property type="project" value="InterPro"/>
</dbReference>
<protein>
    <submittedName>
        <fullName evidence="4">Glycosidase</fullName>
        <ecNumber evidence="4">3.2.1.135</ecNumber>
    </submittedName>
</protein>
<dbReference type="SMART" id="SM00642">
    <property type="entry name" value="Aamy"/>
    <property type="match status" value="1"/>
</dbReference>
<evidence type="ECO:0000313" key="5">
    <source>
        <dbReference type="Proteomes" id="UP000032266"/>
    </source>
</evidence>
<name>A0A0C5VBD3_9GAMM</name>
<dbReference type="GO" id="GO:0031216">
    <property type="term" value="F:neopullulanase activity"/>
    <property type="evidence" value="ECO:0007669"/>
    <property type="project" value="UniProtKB-EC"/>
</dbReference>
<dbReference type="Gene3D" id="3.20.20.80">
    <property type="entry name" value="Glycosidases"/>
    <property type="match status" value="2"/>
</dbReference>
<gene>
    <name evidence="4" type="ORF">YC6258_04628</name>
</gene>
<dbReference type="Pfam" id="PF00128">
    <property type="entry name" value="Alpha-amylase"/>
    <property type="match status" value="1"/>
</dbReference>
<organism evidence="4 5">
    <name type="scientific">Gynuella sunshinyii YC6258</name>
    <dbReference type="NCBI Taxonomy" id="1445510"/>
    <lineage>
        <taxon>Bacteria</taxon>
        <taxon>Pseudomonadati</taxon>
        <taxon>Pseudomonadota</taxon>
        <taxon>Gammaproteobacteria</taxon>
        <taxon>Oceanospirillales</taxon>
        <taxon>Saccharospirillaceae</taxon>
        <taxon>Gynuella</taxon>
    </lineage>
</organism>
<dbReference type="InterPro" id="IPR006047">
    <property type="entry name" value="GH13_cat_dom"/>
</dbReference>
<keyword evidence="1 4" id="KW-0378">Hydrolase</keyword>